<accession>A0ABP2KJ20</accession>
<protein>
    <submittedName>
        <fullName evidence="2">Uncharacterized protein</fullName>
    </submittedName>
</protein>
<reference evidence="2 3" key="1">
    <citation type="submission" date="2011-01" db="EMBL/GenBank/DDBJ databases">
        <authorList>
            <person name="Muzny D."/>
            <person name="Qin X."/>
            <person name="Buhay C."/>
            <person name="Dugan-Rocha S."/>
            <person name="Ding Y."/>
            <person name="Chen G."/>
            <person name="Hawes A."/>
            <person name="Holder M."/>
            <person name="Jhangiani S."/>
            <person name="Johnson A."/>
            <person name="Khan Z."/>
            <person name="Li Z."/>
            <person name="Liu W."/>
            <person name="Liu X."/>
            <person name="Perez L."/>
            <person name="Shen H."/>
            <person name="Wang Q."/>
            <person name="Watt J."/>
            <person name="Xi L."/>
            <person name="Xin Y."/>
            <person name="Zhou J."/>
            <person name="Deng J."/>
            <person name="Jiang H."/>
            <person name="Liu Y."/>
            <person name="Qu J."/>
            <person name="Song X.-Z."/>
            <person name="Zhang L."/>
            <person name="Villasana D."/>
            <person name="Johnson A."/>
            <person name="Liu J."/>
            <person name="Liyanage D."/>
            <person name="Lorensuhewa L."/>
            <person name="Robinson T."/>
            <person name="Song A."/>
            <person name="Song B.-B."/>
            <person name="Dinh H."/>
            <person name="Thornton R."/>
            <person name="Coyle M."/>
            <person name="Francisco L."/>
            <person name="Jackson L."/>
            <person name="Javaid M."/>
            <person name="Korchina V."/>
            <person name="Kovar C."/>
            <person name="Mata R."/>
            <person name="Mathew T."/>
            <person name="Ngo R."/>
            <person name="Nguyen L."/>
            <person name="Nguyen N."/>
            <person name="Okwuonu G."/>
            <person name="Ongeri F."/>
            <person name="Pham C."/>
            <person name="Simmons D."/>
            <person name="Wilczek-Boney K."/>
            <person name="Hale W."/>
            <person name="Jakkamsetti A."/>
            <person name="Pham P."/>
            <person name="Ruth R."/>
            <person name="San Lucas F."/>
            <person name="Warren J."/>
            <person name="Zhang J."/>
            <person name="Zhao Z."/>
            <person name="Zhou C."/>
            <person name="Zhu D."/>
            <person name="Lee S."/>
            <person name="Bess C."/>
            <person name="Blankenburg K."/>
            <person name="Forbes L."/>
            <person name="Fu Q."/>
            <person name="Gubbala S."/>
            <person name="Hirani K."/>
            <person name="Jayaseelan J.C."/>
            <person name="Lara F."/>
            <person name="Munidasa M."/>
            <person name="Palculict T."/>
            <person name="Patil S."/>
            <person name="Pu L.-L."/>
            <person name="Saada N."/>
            <person name="Tang L."/>
            <person name="Weissenberger G."/>
            <person name="Zhu Y."/>
            <person name="Hemphill L."/>
            <person name="Shang Y."/>
            <person name="Youmans B."/>
            <person name="Ayvaz T."/>
            <person name="Ross M."/>
            <person name="Santibanez J."/>
            <person name="Aqrawi P."/>
            <person name="Gross S."/>
            <person name="Joshi V."/>
            <person name="Fowler G."/>
            <person name="Nazareth L."/>
            <person name="Reid J."/>
            <person name="Worley K."/>
            <person name="Petrosino J."/>
            <person name="Highlander S."/>
            <person name="Gibbs R."/>
        </authorList>
    </citation>
    <scope>NUCLEOTIDE SEQUENCE [LARGE SCALE GENOMIC DNA]</scope>
    <source>
        <strain evidence="2 3">ATCC 49124</strain>
    </source>
</reference>
<gene>
    <name evidence="2" type="ORF">HMPREF9425_0847</name>
</gene>
<dbReference type="EMBL" id="AEVI01000033">
    <property type="protein sequence ID" value="EFX96249.1"/>
    <property type="molecule type" value="Genomic_DNA"/>
</dbReference>
<sequence>MTPTPELHPTLQPEEAKAPVLPETKEEAYFINPTDSSTSRNW</sequence>
<proteinExistence type="predicted"/>
<feature type="compositionally biased region" description="Polar residues" evidence="1">
    <location>
        <begin position="33"/>
        <end position="42"/>
    </location>
</feature>
<keyword evidence="3" id="KW-1185">Reference proteome</keyword>
<comment type="caution">
    <text evidence="2">The sequence shown here is derived from an EMBL/GenBank/DDBJ whole genome shotgun (WGS) entry which is preliminary data.</text>
</comment>
<feature type="region of interest" description="Disordered" evidence="1">
    <location>
        <begin position="1"/>
        <end position="42"/>
    </location>
</feature>
<evidence type="ECO:0000313" key="2">
    <source>
        <dbReference type="EMBL" id="EFX96249.1"/>
    </source>
</evidence>
<name>A0ABP2KJ20_STRVE</name>
<evidence type="ECO:0000256" key="1">
    <source>
        <dbReference type="SAM" id="MobiDB-lite"/>
    </source>
</evidence>
<organism evidence="2 3">
    <name type="scientific">Streptococcus vestibularis ATCC 49124</name>
    <dbReference type="NCBI Taxonomy" id="889206"/>
    <lineage>
        <taxon>Bacteria</taxon>
        <taxon>Bacillati</taxon>
        <taxon>Bacillota</taxon>
        <taxon>Bacilli</taxon>
        <taxon>Lactobacillales</taxon>
        <taxon>Streptococcaceae</taxon>
        <taxon>Streptococcus</taxon>
    </lineage>
</organism>
<evidence type="ECO:0000313" key="3">
    <source>
        <dbReference type="Proteomes" id="UP000003697"/>
    </source>
</evidence>
<dbReference type="Proteomes" id="UP000003697">
    <property type="component" value="Unassembled WGS sequence"/>
</dbReference>